<gene>
    <name evidence="11" type="ORF">NDU88_004278</name>
</gene>
<feature type="transmembrane region" description="Helical" evidence="9">
    <location>
        <begin position="192"/>
        <end position="217"/>
    </location>
</feature>
<keyword evidence="7 8" id="KW-0807">Transducer</keyword>
<dbReference type="EMBL" id="JANPWB010000013">
    <property type="protein sequence ID" value="KAJ1106880.1"/>
    <property type="molecule type" value="Genomic_DNA"/>
</dbReference>
<dbReference type="Gene3D" id="1.20.1070.10">
    <property type="entry name" value="Rhodopsin 7-helix transmembrane proteins"/>
    <property type="match status" value="1"/>
</dbReference>
<keyword evidence="12" id="KW-1185">Reference proteome</keyword>
<evidence type="ECO:0000256" key="1">
    <source>
        <dbReference type="ARBA" id="ARBA00004141"/>
    </source>
</evidence>
<evidence type="ECO:0000256" key="4">
    <source>
        <dbReference type="ARBA" id="ARBA00023040"/>
    </source>
</evidence>
<feature type="transmembrane region" description="Helical" evidence="9">
    <location>
        <begin position="245"/>
        <end position="265"/>
    </location>
</feature>
<evidence type="ECO:0000313" key="12">
    <source>
        <dbReference type="Proteomes" id="UP001066276"/>
    </source>
</evidence>
<keyword evidence="5 9" id="KW-0472">Membrane</keyword>
<dbReference type="PANTHER" id="PTHR24235:SF15">
    <property type="entry name" value="PROLACTIN-RELEASING PEPTIDE RECEPTOR-LIKE PROTEIN 4"/>
    <property type="match status" value="1"/>
</dbReference>
<dbReference type="InterPro" id="IPR001402">
    <property type="entry name" value="Prolrel_pep_rcpt"/>
</dbReference>
<dbReference type="GO" id="GO:0004983">
    <property type="term" value="F:neuropeptide Y receptor activity"/>
    <property type="evidence" value="ECO:0007669"/>
    <property type="project" value="InterPro"/>
</dbReference>
<evidence type="ECO:0000256" key="6">
    <source>
        <dbReference type="ARBA" id="ARBA00023170"/>
    </source>
</evidence>
<feature type="domain" description="G-protein coupled receptors family 1 profile" evidence="10">
    <location>
        <begin position="44"/>
        <end position="305"/>
    </location>
</feature>
<dbReference type="PRINTS" id="PR00237">
    <property type="entry name" value="GPCRRHODOPSN"/>
</dbReference>
<feature type="transmembrane region" description="Helical" evidence="9">
    <location>
        <begin position="138"/>
        <end position="159"/>
    </location>
</feature>
<protein>
    <recommendedName>
        <fullName evidence="10">G-protein coupled receptors family 1 profile domain-containing protein</fullName>
    </recommendedName>
</protein>
<dbReference type="Proteomes" id="UP001066276">
    <property type="component" value="Chromosome 9"/>
</dbReference>
<dbReference type="GO" id="GO:0005886">
    <property type="term" value="C:plasma membrane"/>
    <property type="evidence" value="ECO:0007669"/>
    <property type="project" value="TreeGrafter"/>
</dbReference>
<dbReference type="GO" id="GO:0042923">
    <property type="term" value="F:neuropeptide binding"/>
    <property type="evidence" value="ECO:0007669"/>
    <property type="project" value="TreeGrafter"/>
</dbReference>
<feature type="transmembrane region" description="Helical" evidence="9">
    <location>
        <begin position="29"/>
        <end position="53"/>
    </location>
</feature>
<evidence type="ECO:0000256" key="7">
    <source>
        <dbReference type="ARBA" id="ARBA00023224"/>
    </source>
</evidence>
<organism evidence="11 12">
    <name type="scientific">Pleurodeles waltl</name>
    <name type="common">Iberian ribbed newt</name>
    <dbReference type="NCBI Taxonomy" id="8319"/>
    <lineage>
        <taxon>Eukaryota</taxon>
        <taxon>Metazoa</taxon>
        <taxon>Chordata</taxon>
        <taxon>Craniata</taxon>
        <taxon>Vertebrata</taxon>
        <taxon>Euteleostomi</taxon>
        <taxon>Amphibia</taxon>
        <taxon>Batrachia</taxon>
        <taxon>Caudata</taxon>
        <taxon>Salamandroidea</taxon>
        <taxon>Salamandridae</taxon>
        <taxon>Pleurodelinae</taxon>
        <taxon>Pleurodeles</taxon>
    </lineage>
</organism>
<accession>A0AAV7N2K2</accession>
<dbReference type="PROSITE" id="PS00237">
    <property type="entry name" value="G_PROTEIN_RECEP_F1_1"/>
    <property type="match status" value="1"/>
</dbReference>
<proteinExistence type="inferred from homology"/>
<evidence type="ECO:0000256" key="9">
    <source>
        <dbReference type="SAM" id="Phobius"/>
    </source>
</evidence>
<feature type="transmembrane region" description="Helical" evidence="9">
    <location>
        <begin position="65"/>
        <end position="89"/>
    </location>
</feature>
<comment type="caution">
    <text evidence="11">The sequence shown here is derived from an EMBL/GenBank/DDBJ whole genome shotgun (WGS) entry which is preliminary data.</text>
</comment>
<dbReference type="InterPro" id="IPR000276">
    <property type="entry name" value="GPCR_Rhodpsn"/>
</dbReference>
<evidence type="ECO:0000256" key="3">
    <source>
        <dbReference type="ARBA" id="ARBA00022989"/>
    </source>
</evidence>
<evidence type="ECO:0000259" key="10">
    <source>
        <dbReference type="PROSITE" id="PS50262"/>
    </source>
</evidence>
<keyword evidence="3 9" id="KW-1133">Transmembrane helix</keyword>
<name>A0AAV7N2K2_PLEWA</name>
<dbReference type="AlphaFoldDB" id="A0AAV7N2K2"/>
<keyword evidence="6 8" id="KW-0675">Receptor</keyword>
<evidence type="ECO:0000256" key="8">
    <source>
        <dbReference type="RuleBase" id="RU000688"/>
    </source>
</evidence>
<comment type="subcellular location">
    <subcellularLocation>
        <location evidence="1">Membrane</location>
        <topology evidence="1">Multi-pass membrane protein</topology>
    </subcellularLocation>
</comment>
<dbReference type="SUPFAM" id="SSF81321">
    <property type="entry name" value="Family A G protein-coupled receptor-like"/>
    <property type="match status" value="1"/>
</dbReference>
<evidence type="ECO:0000313" key="11">
    <source>
        <dbReference type="EMBL" id="KAJ1106880.1"/>
    </source>
</evidence>
<dbReference type="PRINTS" id="PR01018">
    <property type="entry name" value="PRPRECEPTOR"/>
</dbReference>
<dbReference type="InterPro" id="IPR017452">
    <property type="entry name" value="GPCR_Rhodpsn_7TM"/>
</dbReference>
<dbReference type="Pfam" id="PF00001">
    <property type="entry name" value="7tm_1"/>
    <property type="match status" value="1"/>
</dbReference>
<feature type="transmembrane region" description="Helical" evidence="9">
    <location>
        <begin position="285"/>
        <end position="308"/>
    </location>
</feature>
<evidence type="ECO:0000256" key="2">
    <source>
        <dbReference type="ARBA" id="ARBA00022692"/>
    </source>
</evidence>
<evidence type="ECO:0000256" key="5">
    <source>
        <dbReference type="ARBA" id="ARBA00023136"/>
    </source>
</evidence>
<dbReference type="GO" id="GO:0043005">
    <property type="term" value="C:neuron projection"/>
    <property type="evidence" value="ECO:0007669"/>
    <property type="project" value="TreeGrafter"/>
</dbReference>
<comment type="similarity">
    <text evidence="8">Belongs to the G-protein coupled receptor 1 family.</text>
</comment>
<sequence length="362" mass="41341">MEYNSSAGNTSDPLDIFSGFKLLVQFKLLFIPLYSVLILVACLGNIFLVGSIIADKKLHNATNFFIGNLSVGDLLMCLTCVPLTVSYAFELRGWLFGRFMCHFVSLMQVATVYVSVLSLTAIAVDRYIVVAYPIRRRITLRCCGLVVLVIWIVSLVLAAPPSIFTEYLDLNSIQFDFIVCEEFWKGMEKQRLMYSCLMLLMSYMIPLLSVTVSYCAISFHLRKRNVPGAADQNQGKWNKKKRKTFVLLVISILVFAICWMPLQILNLIRDVDTNFTFISKHYINIVQVCCHFTAMSSACYNPFIYASLHQKFRLRIRRYFRQKKRQSSMLSSKSSRLNTCLSLLPEASRAGKNMGSFRVNTL</sequence>
<reference evidence="11" key="1">
    <citation type="journal article" date="2022" name="bioRxiv">
        <title>Sequencing and chromosome-scale assembly of the giantPleurodeles waltlgenome.</title>
        <authorList>
            <person name="Brown T."/>
            <person name="Elewa A."/>
            <person name="Iarovenko S."/>
            <person name="Subramanian E."/>
            <person name="Araus A.J."/>
            <person name="Petzold A."/>
            <person name="Susuki M."/>
            <person name="Suzuki K.-i.T."/>
            <person name="Hayashi T."/>
            <person name="Toyoda A."/>
            <person name="Oliveira C."/>
            <person name="Osipova E."/>
            <person name="Leigh N.D."/>
            <person name="Simon A."/>
            <person name="Yun M.H."/>
        </authorList>
    </citation>
    <scope>NUCLEOTIDE SEQUENCE</scope>
    <source>
        <strain evidence="11">20211129_DDA</strain>
        <tissue evidence="11">Liver</tissue>
    </source>
</reference>
<keyword evidence="2 8" id="KW-0812">Transmembrane</keyword>
<keyword evidence="4 8" id="KW-0297">G-protein coupled receptor</keyword>
<dbReference type="PANTHER" id="PTHR24235">
    <property type="entry name" value="NEUROPEPTIDE Y RECEPTOR"/>
    <property type="match status" value="1"/>
</dbReference>
<dbReference type="PROSITE" id="PS50262">
    <property type="entry name" value="G_PROTEIN_RECEP_F1_2"/>
    <property type="match status" value="1"/>
</dbReference>